<dbReference type="CDD" id="cd05269">
    <property type="entry name" value="TMR_SDR_a"/>
    <property type="match status" value="1"/>
</dbReference>
<gene>
    <name evidence="2" type="ORF">GRI91_05380</name>
</gene>
<organism evidence="2 3">
    <name type="scientific">Altericroceibacterium endophyticum</name>
    <dbReference type="NCBI Taxonomy" id="1808508"/>
    <lineage>
        <taxon>Bacteria</taxon>
        <taxon>Pseudomonadati</taxon>
        <taxon>Pseudomonadota</taxon>
        <taxon>Alphaproteobacteria</taxon>
        <taxon>Sphingomonadales</taxon>
        <taxon>Erythrobacteraceae</taxon>
        <taxon>Altericroceibacterium</taxon>
    </lineage>
</organism>
<dbReference type="SUPFAM" id="SSF51735">
    <property type="entry name" value="NAD(P)-binding Rossmann-fold domains"/>
    <property type="match status" value="1"/>
</dbReference>
<sequence length="285" mass="30209">MPLYGVTGATGQLGQLVLDEMLTKVEPEDIVAFARDPGKLADYAAKGVTVRAADYDAPETLLTAFEGIDRLLLISGSALGERPRQHQAVIDAAKQTGVSYMAYTSILHADETPIKLGAEHRATEQSLAESGLTYDLLRNGWYNENYVRSLPQEIEAGVIAGAAGQGKISSASRADLAAGAAEVLVNGKGGDIYELAGDEAWTMDDLAAEVSRQSGKTVVYKNMSEEEFAKAVEAAGMPDFIAKVIANSNYSTSKNALYDNSRTLSTLTGRPTTPISETVAKALAN</sequence>
<name>A0A6I4T4A3_9SPHN</name>
<dbReference type="InterPro" id="IPR036291">
    <property type="entry name" value="NAD(P)-bd_dom_sf"/>
</dbReference>
<evidence type="ECO:0000313" key="2">
    <source>
        <dbReference type="EMBL" id="MXO65179.1"/>
    </source>
</evidence>
<proteinExistence type="predicted"/>
<evidence type="ECO:0000313" key="3">
    <source>
        <dbReference type="Proteomes" id="UP000438476"/>
    </source>
</evidence>
<dbReference type="EMBL" id="WTYT01000002">
    <property type="protein sequence ID" value="MXO65179.1"/>
    <property type="molecule type" value="Genomic_DNA"/>
</dbReference>
<dbReference type="InterPro" id="IPR016040">
    <property type="entry name" value="NAD(P)-bd_dom"/>
</dbReference>
<dbReference type="Pfam" id="PF13460">
    <property type="entry name" value="NAD_binding_10"/>
    <property type="match status" value="1"/>
</dbReference>
<dbReference type="InterPro" id="IPR052718">
    <property type="entry name" value="NmrA-type_oxidoreductase"/>
</dbReference>
<keyword evidence="3" id="KW-1185">Reference proteome</keyword>
<protein>
    <submittedName>
        <fullName evidence="2">NAD(P)H-binding protein</fullName>
    </submittedName>
</protein>
<dbReference type="OrthoDB" id="7771794at2"/>
<dbReference type="PANTHER" id="PTHR47129">
    <property type="entry name" value="QUINONE OXIDOREDUCTASE 2"/>
    <property type="match status" value="1"/>
</dbReference>
<feature type="domain" description="NAD(P)-binding" evidence="1">
    <location>
        <begin position="8"/>
        <end position="184"/>
    </location>
</feature>
<dbReference type="PANTHER" id="PTHR47129:SF1">
    <property type="entry name" value="NMRA-LIKE DOMAIN-CONTAINING PROTEIN"/>
    <property type="match status" value="1"/>
</dbReference>
<accession>A0A6I4T4A3</accession>
<dbReference type="Proteomes" id="UP000438476">
    <property type="component" value="Unassembled WGS sequence"/>
</dbReference>
<reference evidence="2 3" key="1">
    <citation type="submission" date="2019-12" db="EMBL/GenBank/DDBJ databases">
        <title>Genomic-based taxomic classification of the family Erythrobacteraceae.</title>
        <authorList>
            <person name="Xu L."/>
        </authorList>
    </citation>
    <scope>NUCLEOTIDE SEQUENCE [LARGE SCALE GENOMIC DNA]</scope>
    <source>
        <strain evidence="2 3">LMG 29518</strain>
    </source>
</reference>
<dbReference type="Gene3D" id="3.40.50.720">
    <property type="entry name" value="NAD(P)-binding Rossmann-like Domain"/>
    <property type="match status" value="1"/>
</dbReference>
<comment type="caution">
    <text evidence="2">The sequence shown here is derived from an EMBL/GenBank/DDBJ whole genome shotgun (WGS) entry which is preliminary data.</text>
</comment>
<dbReference type="RefSeq" id="WP_160735606.1">
    <property type="nucleotide sequence ID" value="NZ_WTYT01000002.1"/>
</dbReference>
<evidence type="ECO:0000259" key="1">
    <source>
        <dbReference type="Pfam" id="PF13460"/>
    </source>
</evidence>
<dbReference type="AlphaFoldDB" id="A0A6I4T4A3"/>
<dbReference type="Gene3D" id="3.90.25.10">
    <property type="entry name" value="UDP-galactose 4-epimerase, domain 1"/>
    <property type="match status" value="1"/>
</dbReference>